<dbReference type="CDD" id="cd00657">
    <property type="entry name" value="Ferritin_like"/>
    <property type="match status" value="1"/>
</dbReference>
<dbReference type="HOGENOM" id="CLU_029630_1_0_1"/>
<sequence length="389" mass="39456">MLLPLITLLAGSSPLVSAGPVLSERGNNDLLVLKFADVLEQLECSFYATALGKFKEADFTTAGFLSAQIPIEQFSTIQKDESTHSIALQAAIKSAGSSPITSCQFNFDAALTDVPTMAATARLVENVGVGAYLGAAHLISDPVLLTTAGSILTVEARHQTVLNILSGTGTPIPAAFDIALKPEEVLAIASPLFKGSCDLGVKPNPTLSITNSGTVGPGTMLNFNSSALTGSQNNLFCQMMVGGNATAIALPLSQCVVPQGINGPVAIFITSDGTPLANDVVNRASDKLVAGPTMAFIDTQPQLLSQLAVGGKNNTGSGGGYTQTISPSAASSIVNGATSTGTTGAPVPTATAMAAPEPFVGTPGGQNDFVGKVGSGITVNGWKPVPKPM</sequence>
<feature type="chain" id="PRO_5002156121" evidence="2">
    <location>
        <begin position="19"/>
        <end position="389"/>
    </location>
</feature>
<dbReference type="InterPro" id="IPR009078">
    <property type="entry name" value="Ferritin-like_SF"/>
</dbReference>
<dbReference type="AlphaFoldDB" id="A0A0C2TK24"/>
<dbReference type="STRING" id="946122.A0A0C2TK24"/>
<dbReference type="OrthoDB" id="1001765at2759"/>
<proteinExistence type="predicted"/>
<keyword evidence="2" id="KW-0732">Signal</keyword>
<evidence type="ECO:0000256" key="1">
    <source>
        <dbReference type="SAM" id="MobiDB-lite"/>
    </source>
</evidence>
<name>A0A0C2TK24_AMAMK</name>
<dbReference type="Pfam" id="PF13668">
    <property type="entry name" value="Ferritin_2"/>
    <property type="match status" value="1"/>
</dbReference>
<organism evidence="3 4">
    <name type="scientific">Amanita muscaria (strain Koide BX008)</name>
    <dbReference type="NCBI Taxonomy" id="946122"/>
    <lineage>
        <taxon>Eukaryota</taxon>
        <taxon>Fungi</taxon>
        <taxon>Dikarya</taxon>
        <taxon>Basidiomycota</taxon>
        <taxon>Agaricomycotina</taxon>
        <taxon>Agaricomycetes</taxon>
        <taxon>Agaricomycetidae</taxon>
        <taxon>Agaricales</taxon>
        <taxon>Pluteineae</taxon>
        <taxon>Amanitaceae</taxon>
        <taxon>Amanita</taxon>
    </lineage>
</organism>
<reference evidence="3 4" key="1">
    <citation type="submission" date="2014-04" db="EMBL/GenBank/DDBJ databases">
        <title>Evolutionary Origins and Diversification of the Mycorrhizal Mutualists.</title>
        <authorList>
            <consortium name="DOE Joint Genome Institute"/>
            <consortium name="Mycorrhizal Genomics Consortium"/>
            <person name="Kohler A."/>
            <person name="Kuo A."/>
            <person name="Nagy L.G."/>
            <person name="Floudas D."/>
            <person name="Copeland A."/>
            <person name="Barry K.W."/>
            <person name="Cichocki N."/>
            <person name="Veneault-Fourrey C."/>
            <person name="LaButti K."/>
            <person name="Lindquist E.A."/>
            <person name="Lipzen A."/>
            <person name="Lundell T."/>
            <person name="Morin E."/>
            <person name="Murat C."/>
            <person name="Riley R."/>
            <person name="Ohm R."/>
            <person name="Sun H."/>
            <person name="Tunlid A."/>
            <person name="Henrissat B."/>
            <person name="Grigoriev I.V."/>
            <person name="Hibbett D.S."/>
            <person name="Martin F."/>
        </authorList>
    </citation>
    <scope>NUCLEOTIDE SEQUENCE [LARGE SCALE GENOMIC DNA]</scope>
    <source>
        <strain evidence="3 4">Koide BX008</strain>
    </source>
</reference>
<dbReference type="InParanoid" id="A0A0C2TK24"/>
<feature type="signal peptide" evidence="2">
    <location>
        <begin position="1"/>
        <end position="18"/>
    </location>
</feature>
<gene>
    <name evidence="3" type="ORF">M378DRAFT_74176</name>
</gene>
<dbReference type="EMBL" id="KN818232">
    <property type="protein sequence ID" value="KIL67364.1"/>
    <property type="molecule type" value="Genomic_DNA"/>
</dbReference>
<feature type="compositionally biased region" description="Low complexity" evidence="1">
    <location>
        <begin position="336"/>
        <end position="356"/>
    </location>
</feature>
<accession>A0A0C2TK24</accession>
<dbReference type="SUPFAM" id="SSF47240">
    <property type="entry name" value="Ferritin-like"/>
    <property type="match status" value="1"/>
</dbReference>
<evidence type="ECO:0000256" key="2">
    <source>
        <dbReference type="SAM" id="SignalP"/>
    </source>
</evidence>
<evidence type="ECO:0000313" key="4">
    <source>
        <dbReference type="Proteomes" id="UP000054549"/>
    </source>
</evidence>
<keyword evidence="4" id="KW-1185">Reference proteome</keyword>
<dbReference type="Proteomes" id="UP000054549">
    <property type="component" value="Unassembled WGS sequence"/>
</dbReference>
<evidence type="ECO:0000313" key="3">
    <source>
        <dbReference type="EMBL" id="KIL67364.1"/>
    </source>
</evidence>
<protein>
    <submittedName>
        <fullName evidence="3">Uncharacterized protein</fullName>
    </submittedName>
</protein>
<feature type="region of interest" description="Disordered" evidence="1">
    <location>
        <begin position="336"/>
        <end position="363"/>
    </location>
</feature>